<evidence type="ECO:0000313" key="2">
    <source>
        <dbReference type="EMBL" id="ECK4070114.1"/>
    </source>
</evidence>
<comment type="caution">
    <text evidence="2">The sequence shown here is derived from an EMBL/GenBank/DDBJ whole genome shotgun (WGS) entry which is preliminary data.</text>
</comment>
<feature type="coiled-coil region" evidence="1">
    <location>
        <begin position="79"/>
        <end position="106"/>
    </location>
</feature>
<sequence length="135" mass="15788">MAKHLTRREINYIVGCITNWDDSKNKLTWENLCTLISKKLGRRPTRQALNAHKEIVDSLRFKKKVLKREATGLQKPDNLISAQKRIATLEIKVKELEMANKVLHEENVKLNYCCYLKGITENELNSYFPEIDRCN</sequence>
<organism evidence="2">
    <name type="scientific">Salmonella enterica</name>
    <name type="common">Salmonella choleraesuis</name>
    <dbReference type="NCBI Taxonomy" id="28901"/>
    <lineage>
        <taxon>Bacteria</taxon>
        <taxon>Pseudomonadati</taxon>
        <taxon>Pseudomonadota</taxon>
        <taxon>Gammaproteobacteria</taxon>
        <taxon>Enterobacterales</taxon>
        <taxon>Enterobacteriaceae</taxon>
        <taxon>Salmonella</taxon>
    </lineage>
</organism>
<dbReference type="RefSeq" id="WP_039585675.1">
    <property type="nucleotide sequence ID" value="NZ_JBPXCW010000006.1"/>
</dbReference>
<protein>
    <submittedName>
        <fullName evidence="2">Uncharacterized protein</fullName>
    </submittedName>
</protein>
<accession>A0A5Y5GYW0</accession>
<keyword evidence="1" id="KW-0175">Coiled coil</keyword>
<evidence type="ECO:0000256" key="1">
    <source>
        <dbReference type="SAM" id="Coils"/>
    </source>
</evidence>
<reference evidence="2" key="1">
    <citation type="submission" date="2019-08" db="EMBL/GenBank/DDBJ databases">
        <authorList>
            <consortium name="PulseNet: The National Subtyping Network for Foodborne Disease Surveillance"/>
            <person name="Tarr C.L."/>
            <person name="Trees E."/>
            <person name="Katz L.S."/>
            <person name="Carleton-Romer H.A."/>
            <person name="Stroika S."/>
            <person name="Kucerova Z."/>
            <person name="Roache K.F."/>
            <person name="Sabol A.L."/>
            <person name="Besser J."/>
            <person name="Gerner-Smidt P."/>
        </authorList>
    </citation>
    <scope>NUCLEOTIDE SEQUENCE</scope>
    <source>
        <strain evidence="3">PNUSAS082086</strain>
        <strain evidence="2">PNUSAS084307</strain>
    </source>
</reference>
<gene>
    <name evidence="2" type="ORF">FRJ17_08385</name>
    <name evidence="3" type="ORF">GC506_12315</name>
</gene>
<proteinExistence type="predicted"/>
<dbReference type="AlphaFoldDB" id="A0A5Y5GYW0"/>
<evidence type="ECO:0000313" key="3">
    <source>
        <dbReference type="EMBL" id="EDH2082552.1"/>
    </source>
</evidence>
<dbReference type="EMBL" id="AAJBSA010000004">
    <property type="protein sequence ID" value="ECK4070114.1"/>
    <property type="molecule type" value="Genomic_DNA"/>
</dbReference>
<name>A0A5Y5GYW0_SALER</name>
<dbReference type="EMBL" id="AAMGUA010000006">
    <property type="protein sequence ID" value="EDH2082552.1"/>
    <property type="molecule type" value="Genomic_DNA"/>
</dbReference>